<dbReference type="PANTHER" id="PTHR34598:SF3">
    <property type="entry name" value="OXIDOREDUCTASE AN1597"/>
    <property type="match status" value="1"/>
</dbReference>
<evidence type="ECO:0000313" key="5">
    <source>
        <dbReference type="Proteomes" id="UP000316270"/>
    </source>
</evidence>
<evidence type="ECO:0000313" key="4">
    <source>
        <dbReference type="EMBL" id="QDS77832.1"/>
    </source>
</evidence>
<accession>A0A517LQB9</accession>
<evidence type="ECO:0000256" key="2">
    <source>
        <dbReference type="ARBA" id="ARBA00023604"/>
    </source>
</evidence>
<sequence length="315" mass="36238">MATSTLQQQPVSLNDTPVEPLQSNGASARHDLTTTLAYVDPSVTEEQFEAADKKFGSNPNTYREFGKELTFTIEDVADRGGDFSLDKEGFTYVKHASALKEEDFEDEEKVMKIYRAEVAELVKKVTGAPRVHVFNTMSRVSRGKIFEEKASNEKHGQNYRVHVDQNNIGVEKVIRDNCPPEELEELFKKRVQIINVWRPIRQIFRDPFGVADLTTQDPDNILTLNVYTKDGVCIPTLGCRVNTKHHWYYKYAQKPDDVLMFLQFDSKIGGHCYGRVPHSAFKDMEYEDAEPRRSIEARALVFYDEESKDYRSEVY</sequence>
<gene>
    <name evidence="4" type="ORF">FKW77_006233</name>
</gene>
<protein>
    <submittedName>
        <fullName evidence="4">Uncharacterized protein</fullName>
    </submittedName>
</protein>
<dbReference type="NCBIfam" id="NF041278">
    <property type="entry name" value="CmcJ_NvfI_EfuI"/>
    <property type="match status" value="1"/>
</dbReference>
<comment type="similarity">
    <text evidence="2">Belongs to the asaB hydroxylase/desaturase family.</text>
</comment>
<dbReference type="GO" id="GO:0016491">
    <property type="term" value="F:oxidoreductase activity"/>
    <property type="evidence" value="ECO:0007669"/>
    <property type="project" value="UniProtKB-KW"/>
</dbReference>
<proteinExistence type="inferred from homology"/>
<feature type="region of interest" description="Disordered" evidence="3">
    <location>
        <begin position="1"/>
        <end position="29"/>
    </location>
</feature>
<reference evidence="4 5" key="1">
    <citation type="submission" date="2019-07" db="EMBL/GenBank/DDBJ databases">
        <title>Finished genome of Venturia effusa.</title>
        <authorList>
            <person name="Young C.A."/>
            <person name="Cox M.P."/>
            <person name="Ganley A.R.D."/>
            <person name="David W.J."/>
        </authorList>
    </citation>
    <scope>NUCLEOTIDE SEQUENCE [LARGE SCALE GENOMIC DNA]</scope>
    <source>
        <strain evidence="5">albino</strain>
    </source>
</reference>
<evidence type="ECO:0000256" key="1">
    <source>
        <dbReference type="ARBA" id="ARBA00023002"/>
    </source>
</evidence>
<dbReference type="OrthoDB" id="412788at2759"/>
<feature type="compositionally biased region" description="Polar residues" evidence="3">
    <location>
        <begin position="1"/>
        <end position="26"/>
    </location>
</feature>
<dbReference type="PANTHER" id="PTHR34598">
    <property type="entry name" value="BLL6449 PROTEIN"/>
    <property type="match status" value="1"/>
</dbReference>
<dbReference type="STRING" id="50376.A0A517LQB9"/>
<keyword evidence="1" id="KW-0560">Oxidoreductase</keyword>
<dbReference type="Proteomes" id="UP000316270">
    <property type="component" value="Chromosome 18"/>
</dbReference>
<name>A0A517LQB9_9PEZI</name>
<evidence type="ECO:0000256" key="3">
    <source>
        <dbReference type="SAM" id="MobiDB-lite"/>
    </source>
</evidence>
<dbReference type="EMBL" id="CP042202">
    <property type="protein sequence ID" value="QDS77832.1"/>
    <property type="molecule type" value="Genomic_DNA"/>
</dbReference>
<keyword evidence="5" id="KW-1185">Reference proteome</keyword>
<organism evidence="4 5">
    <name type="scientific">Venturia effusa</name>
    <dbReference type="NCBI Taxonomy" id="50376"/>
    <lineage>
        <taxon>Eukaryota</taxon>
        <taxon>Fungi</taxon>
        <taxon>Dikarya</taxon>
        <taxon>Ascomycota</taxon>
        <taxon>Pezizomycotina</taxon>
        <taxon>Dothideomycetes</taxon>
        <taxon>Pleosporomycetidae</taxon>
        <taxon>Venturiales</taxon>
        <taxon>Venturiaceae</taxon>
        <taxon>Venturia</taxon>
    </lineage>
</organism>
<dbReference type="AlphaFoldDB" id="A0A517LQB9"/>
<dbReference type="InterPro" id="IPR044053">
    <property type="entry name" value="AsaB-like"/>
</dbReference>